<reference evidence="2 3" key="1">
    <citation type="submission" date="2020-04" db="EMBL/GenBank/DDBJ databases">
        <title>Perkinsus olseni comparative genomics.</title>
        <authorList>
            <person name="Bogema D.R."/>
        </authorList>
    </citation>
    <scope>NUCLEOTIDE SEQUENCE [LARGE SCALE GENOMIC DNA]</scope>
    <source>
        <strain evidence="2 3">ATCC PRA-207</strain>
    </source>
</reference>
<accession>A0A7J6STI4</accession>
<feature type="compositionally biased region" description="Low complexity" evidence="1">
    <location>
        <begin position="286"/>
        <end position="302"/>
    </location>
</feature>
<feature type="compositionally biased region" description="Pro residues" evidence="1">
    <location>
        <begin position="216"/>
        <end position="232"/>
    </location>
</feature>
<feature type="region of interest" description="Disordered" evidence="1">
    <location>
        <begin position="966"/>
        <end position="998"/>
    </location>
</feature>
<feature type="region of interest" description="Disordered" evidence="1">
    <location>
        <begin position="658"/>
        <end position="726"/>
    </location>
</feature>
<evidence type="ECO:0000313" key="2">
    <source>
        <dbReference type="EMBL" id="KAF4736103.1"/>
    </source>
</evidence>
<feature type="compositionally biased region" description="Basic and acidic residues" evidence="1">
    <location>
        <begin position="314"/>
        <end position="327"/>
    </location>
</feature>
<organism evidence="2 3">
    <name type="scientific">Perkinsus olseni</name>
    <name type="common">Perkinsus atlanticus</name>
    <dbReference type="NCBI Taxonomy" id="32597"/>
    <lineage>
        <taxon>Eukaryota</taxon>
        <taxon>Sar</taxon>
        <taxon>Alveolata</taxon>
        <taxon>Perkinsozoa</taxon>
        <taxon>Perkinsea</taxon>
        <taxon>Perkinsida</taxon>
        <taxon>Perkinsidae</taxon>
        <taxon>Perkinsus</taxon>
    </lineage>
</organism>
<dbReference type="Proteomes" id="UP000553632">
    <property type="component" value="Unassembled WGS sequence"/>
</dbReference>
<feature type="compositionally biased region" description="Basic residues" evidence="1">
    <location>
        <begin position="691"/>
        <end position="704"/>
    </location>
</feature>
<proteinExistence type="predicted"/>
<comment type="caution">
    <text evidence="2">The sequence shown here is derived from an EMBL/GenBank/DDBJ whole genome shotgun (WGS) entry which is preliminary data.</text>
</comment>
<feature type="region of interest" description="Disordered" evidence="1">
    <location>
        <begin position="823"/>
        <end position="885"/>
    </location>
</feature>
<protein>
    <submittedName>
        <fullName evidence="2">Uncharacterized protein</fullName>
    </submittedName>
</protein>
<feature type="region of interest" description="Disordered" evidence="1">
    <location>
        <begin position="138"/>
        <end position="413"/>
    </location>
</feature>
<sequence length="1056" mass="112873">VYWDDPYGRPDSPPEVALPRPLTPRTAAASFLNQELSPLPAWQGEADGESNLKEGDEDDQDRATASVEAPGDGVVESSGNNRAGGDEDAQLDSPSPPSTSNINRKVASLMSSGRKGLAALGQSFTSHKKEMFDALWSRSKRDKIVPLPLTDDHAKGEGRQTTLASTKHDDPTDGGGALGKTEGPTLSKDTLIASRVSTGEGEADDSPVGRQRAPSVLPPPPQPLQPLQPLQPPKNVDEDVDHPAGEDPSAGSVESKALLSVPDGPEDGVPPTKTEAPAEQEHATLSSAAEEANAPVPAATVNDTVEAPEQQEEGLNKDPLEQTHRSVESLLLSNPLPRRPSGEVSPSDEAVAMSPPVSLPGGVETSVEVGGSADGGTTPSPQAPPSPSRKAPPPPLKIGERSEEASEPDPLDLSATSSLLKYKPAESPPKSPKGKFSLGRMAESNRAAGILGNLERSAPSTPRRHRVRPIVSFQPLLLRCLMEGPVRLEVEFRPGPQAGSPVEALVGSLPHHPIVHDFYPCIITRLVPLAPCLLPIAVRATTKWHSVVNKAVIDLAAVGKSTMVGGEPKSSGGRTSACLPSNLPVRAYRRVRSAITRAREGMPELRRRLDGCLSSSRKTWKGVKTRMKYLRHGPPLKTSTGVGTEPRPCRDAVVMAAAPTEDGSPSVESLSSALLSVPSGKDEPESSLPVRRSHGTSRYQRGKRFPATQEGGGAPPGRNGRSQSTKVDRLVQTVEAVDESKQSYAALVDAYCSYKVEVTARILALGDKWAGEAGRVVLGRAWSAWRRWCMATEAERLNEGLSQRARHEEDLHATVEQLRRKLAERHKRNGTPRPTTPRGLPQKPVPPPAGARELESPARSRPESPPSVGSLPAPQRAQHPLTPRRTSGVELYQGPVFVPASPRRAPVGVPRPLPAMVDASQVPWAASLDSTVTRGRIEDKPLAVESTSGTTAAIRRTDRIASIDRRQIGPGTTRPVGSFESGVSDKATASTKSQPLEHAASPYHFNELLVRKVLERGREVSDRSRVKAEDFKQKLDALKRLEEAVFTKPKFTGMPS</sequence>
<keyword evidence="3" id="KW-1185">Reference proteome</keyword>
<feature type="compositionally biased region" description="Low complexity" evidence="1">
    <location>
        <begin position="664"/>
        <end position="679"/>
    </location>
</feature>
<evidence type="ECO:0000313" key="3">
    <source>
        <dbReference type="Proteomes" id="UP000553632"/>
    </source>
</evidence>
<feature type="compositionally biased region" description="Basic and acidic residues" evidence="1">
    <location>
        <begin position="852"/>
        <end position="862"/>
    </location>
</feature>
<gene>
    <name evidence="2" type="ORF">FOZ63_006895</name>
</gene>
<feature type="compositionally biased region" description="Low complexity" evidence="1">
    <location>
        <begin position="361"/>
        <end position="371"/>
    </location>
</feature>
<name>A0A7J6STI4_PEROL</name>
<dbReference type="AlphaFoldDB" id="A0A7J6STI4"/>
<feature type="region of interest" description="Disordered" evidence="1">
    <location>
        <begin position="1"/>
        <end position="105"/>
    </location>
</feature>
<dbReference type="EMBL" id="JABANO010015890">
    <property type="protein sequence ID" value="KAF4736103.1"/>
    <property type="molecule type" value="Genomic_DNA"/>
</dbReference>
<feature type="compositionally biased region" description="Pro residues" evidence="1">
    <location>
        <begin position="381"/>
        <end position="396"/>
    </location>
</feature>
<feature type="non-terminal residue" evidence="2">
    <location>
        <position position="1056"/>
    </location>
</feature>
<evidence type="ECO:0000256" key="1">
    <source>
        <dbReference type="SAM" id="MobiDB-lite"/>
    </source>
</evidence>
<feature type="compositionally biased region" description="Basic and acidic residues" evidence="1">
    <location>
        <begin position="235"/>
        <end position="245"/>
    </location>
</feature>